<keyword evidence="3" id="KW-0862">Zinc</keyword>
<gene>
    <name evidence="7" type="ORF">MEUPH1_LOCUS26289</name>
</gene>
<dbReference type="InterPro" id="IPR048366">
    <property type="entry name" value="TNP-like_GBD"/>
</dbReference>
<evidence type="ECO:0000256" key="2">
    <source>
        <dbReference type="ARBA" id="ARBA00022771"/>
    </source>
</evidence>
<keyword evidence="8" id="KW-1185">Reference proteome</keyword>
<evidence type="ECO:0000256" key="5">
    <source>
        <dbReference type="PROSITE-ProRule" id="PRU00309"/>
    </source>
</evidence>
<dbReference type="PROSITE" id="PS50950">
    <property type="entry name" value="ZF_THAP"/>
    <property type="match status" value="1"/>
</dbReference>
<dbReference type="EMBL" id="CARXXK010001030">
    <property type="protein sequence ID" value="CAI6372413.1"/>
    <property type="molecule type" value="Genomic_DNA"/>
</dbReference>
<dbReference type="GO" id="GO:0003677">
    <property type="term" value="F:DNA binding"/>
    <property type="evidence" value="ECO:0007669"/>
    <property type="project" value="UniProtKB-UniRule"/>
</dbReference>
<dbReference type="Pfam" id="PF21788">
    <property type="entry name" value="TNP-like_GBD"/>
    <property type="match status" value="1"/>
</dbReference>
<evidence type="ECO:0000313" key="7">
    <source>
        <dbReference type="EMBL" id="CAI6372413.1"/>
    </source>
</evidence>
<organism evidence="7 8">
    <name type="scientific">Macrosiphum euphorbiae</name>
    <name type="common">potato aphid</name>
    <dbReference type="NCBI Taxonomy" id="13131"/>
    <lineage>
        <taxon>Eukaryota</taxon>
        <taxon>Metazoa</taxon>
        <taxon>Ecdysozoa</taxon>
        <taxon>Arthropoda</taxon>
        <taxon>Hexapoda</taxon>
        <taxon>Insecta</taxon>
        <taxon>Pterygota</taxon>
        <taxon>Neoptera</taxon>
        <taxon>Paraneoptera</taxon>
        <taxon>Hemiptera</taxon>
        <taxon>Sternorrhyncha</taxon>
        <taxon>Aphidomorpha</taxon>
        <taxon>Aphidoidea</taxon>
        <taxon>Aphididae</taxon>
        <taxon>Macrosiphini</taxon>
        <taxon>Macrosiphum</taxon>
    </lineage>
</organism>
<reference evidence="7 8" key="1">
    <citation type="submission" date="2023-01" db="EMBL/GenBank/DDBJ databases">
        <authorList>
            <person name="Whitehead M."/>
        </authorList>
    </citation>
    <scope>NUCLEOTIDE SEQUENCE [LARGE SCALE GENOMIC DNA]</scope>
</reference>
<comment type="caution">
    <text evidence="7">The sequence shown here is derived from an EMBL/GenBank/DDBJ whole genome shotgun (WGS) entry which is preliminary data.</text>
</comment>
<protein>
    <recommendedName>
        <fullName evidence="6">THAP-type domain-containing protein</fullName>
    </recommendedName>
</protein>
<dbReference type="InterPro" id="IPR006612">
    <property type="entry name" value="THAP_Znf"/>
</dbReference>
<evidence type="ECO:0000313" key="8">
    <source>
        <dbReference type="Proteomes" id="UP001160148"/>
    </source>
</evidence>
<name>A0AAV0XVG3_9HEMI</name>
<dbReference type="Pfam" id="PF05485">
    <property type="entry name" value="THAP"/>
    <property type="match status" value="1"/>
</dbReference>
<dbReference type="AlphaFoldDB" id="A0AAV0XVG3"/>
<dbReference type="SUPFAM" id="SSF57716">
    <property type="entry name" value="Glucocorticoid receptor-like (DNA-binding domain)"/>
    <property type="match status" value="1"/>
</dbReference>
<sequence>MSTPQPLYYKNMSRCVIIGCKSKGLVCHRFPNPNRYLERLLKWIDIIGLDKSDALSIYQKKVICADHFEDSCSSPGTKRLNVNAYPTLNLPGQQLLPVEDITVPANVSTSNVKIHKVADINVSGSEVADINVSGSEVNDLNVSGCELFENEFENTPSNCKNLKVSPSVLRVMRLLCSIGVKNKRQLTPKCLKLYNATNILLKKCRRANSQKCLFKDRLKAAETLNDNYLTDKSSNKINAATSLFMKLQVRETNKASRRRRFSIDEKMLSLSLYKRSPKCYGMLSKLFTLPSKRTLNTILSTVSIRPGISPLVMSVLKENVKKLKPIERFCSIIFDEVCLNGGLQFNSTTDVIDGFVDSGDNKSQLLADHALVFMVRLIKKKFKQPVSYTFCQGATKQHDLVQQLREVICQVQATGLCVVATICDQGCANEGAINILKNETKSYYVKHQKDYRDDIYEIEVKSDDGVERIPIVHLFDVPHLLKCTRNNLMTKDLCFSSDGVKRIAKWDHLRQLYDTDSLIADCKVLHRLTDNHVIPEKVPKMKVRNATQVFSQRVSAVMNFLASKNIIDPKASDTAAAFLFFDKLFDSLNGSFD</sequence>
<dbReference type="Pfam" id="PF21787">
    <property type="entry name" value="TNP-like_RNaseH_N"/>
    <property type="match status" value="1"/>
</dbReference>
<evidence type="ECO:0000256" key="1">
    <source>
        <dbReference type="ARBA" id="ARBA00022723"/>
    </source>
</evidence>
<keyword evidence="2 5" id="KW-0863">Zinc-finger</keyword>
<dbReference type="InterPro" id="IPR048365">
    <property type="entry name" value="TNP-like_RNaseH_N"/>
</dbReference>
<dbReference type="Proteomes" id="UP001160148">
    <property type="component" value="Unassembled WGS sequence"/>
</dbReference>
<dbReference type="SMART" id="SM00692">
    <property type="entry name" value="DM3"/>
    <property type="match status" value="1"/>
</dbReference>
<keyword evidence="1" id="KW-0479">Metal-binding</keyword>
<accession>A0AAV0XVG3</accession>
<evidence type="ECO:0000256" key="3">
    <source>
        <dbReference type="ARBA" id="ARBA00022833"/>
    </source>
</evidence>
<feature type="domain" description="THAP-type" evidence="6">
    <location>
        <begin position="12"/>
        <end position="89"/>
    </location>
</feature>
<evidence type="ECO:0000259" key="6">
    <source>
        <dbReference type="PROSITE" id="PS50950"/>
    </source>
</evidence>
<dbReference type="GO" id="GO:0008270">
    <property type="term" value="F:zinc ion binding"/>
    <property type="evidence" value="ECO:0007669"/>
    <property type="project" value="UniProtKB-KW"/>
</dbReference>
<keyword evidence="4 5" id="KW-0238">DNA-binding</keyword>
<dbReference type="SMART" id="SM00980">
    <property type="entry name" value="THAP"/>
    <property type="match status" value="1"/>
</dbReference>
<proteinExistence type="predicted"/>
<evidence type="ECO:0000256" key="4">
    <source>
        <dbReference type="ARBA" id="ARBA00023125"/>
    </source>
</evidence>